<proteinExistence type="predicted"/>
<dbReference type="CDD" id="cd06587">
    <property type="entry name" value="VOC"/>
    <property type="match status" value="1"/>
</dbReference>
<organism evidence="3 4">
    <name type="scientific">Jiangella anatolica</name>
    <dbReference type="NCBI Taxonomy" id="2670374"/>
    <lineage>
        <taxon>Bacteria</taxon>
        <taxon>Bacillati</taxon>
        <taxon>Actinomycetota</taxon>
        <taxon>Actinomycetes</taxon>
        <taxon>Jiangellales</taxon>
        <taxon>Jiangellaceae</taxon>
        <taxon>Jiangella</taxon>
    </lineage>
</organism>
<feature type="domain" description="VOC" evidence="2">
    <location>
        <begin position="67"/>
        <end position="187"/>
    </location>
</feature>
<dbReference type="PROSITE" id="PS51819">
    <property type="entry name" value="VOC"/>
    <property type="match status" value="1"/>
</dbReference>
<evidence type="ECO:0000259" key="2">
    <source>
        <dbReference type="PROSITE" id="PS51819"/>
    </source>
</evidence>
<keyword evidence="4" id="KW-1185">Reference proteome</keyword>
<dbReference type="EMBL" id="POTW01000036">
    <property type="protein sequence ID" value="PZF82576.1"/>
    <property type="molecule type" value="Genomic_DNA"/>
</dbReference>
<dbReference type="InterPro" id="IPR004360">
    <property type="entry name" value="Glyas_Fos-R_dOase_dom"/>
</dbReference>
<sequence>MPGSPAKLNASMLPSPPRIGRAVGFRHGPTQAPGTDRRRTPPAQPPGHRPGRGVRSAWGVMVMLTDYPVYATIATGDLERARAFYEGTLGFSPEMEDAAGGIMYRSGATRFLLYPSEFAGGPPQTVATWVVDDADAAVDELTGKGVTFEQYDLPGLKTDERGIAELGPFRGAWFKDPDGNILNVGTGPAS</sequence>
<name>A0A2W2C9V4_9ACTN</name>
<evidence type="ECO:0000313" key="4">
    <source>
        <dbReference type="Proteomes" id="UP000248764"/>
    </source>
</evidence>
<dbReference type="Gene3D" id="3.10.180.10">
    <property type="entry name" value="2,3-Dihydroxybiphenyl 1,2-Dioxygenase, domain 1"/>
    <property type="match status" value="1"/>
</dbReference>
<dbReference type="AlphaFoldDB" id="A0A2W2C9V4"/>
<dbReference type="Proteomes" id="UP000248764">
    <property type="component" value="Unassembled WGS sequence"/>
</dbReference>
<dbReference type="Pfam" id="PF00903">
    <property type="entry name" value="Glyoxalase"/>
    <property type="match status" value="1"/>
</dbReference>
<gene>
    <name evidence="3" type="ORF">C1I92_16210</name>
</gene>
<protein>
    <recommendedName>
        <fullName evidence="2">VOC domain-containing protein</fullName>
    </recommendedName>
</protein>
<evidence type="ECO:0000256" key="1">
    <source>
        <dbReference type="SAM" id="MobiDB-lite"/>
    </source>
</evidence>
<reference evidence="3 4" key="1">
    <citation type="submission" date="2018-01" db="EMBL/GenBank/DDBJ databases">
        <title>Draft genome sequence of Jiangella sp. GTF31.</title>
        <authorList>
            <person name="Sahin N."/>
            <person name="Ay H."/>
            <person name="Saygin H."/>
        </authorList>
    </citation>
    <scope>NUCLEOTIDE SEQUENCE [LARGE SCALE GENOMIC DNA]</scope>
    <source>
        <strain evidence="3 4">GTF31</strain>
    </source>
</reference>
<dbReference type="SUPFAM" id="SSF54593">
    <property type="entry name" value="Glyoxalase/Bleomycin resistance protein/Dihydroxybiphenyl dioxygenase"/>
    <property type="match status" value="1"/>
</dbReference>
<dbReference type="InterPro" id="IPR029068">
    <property type="entry name" value="Glyas_Bleomycin-R_OHBP_Dase"/>
</dbReference>
<dbReference type="InterPro" id="IPR037523">
    <property type="entry name" value="VOC_core"/>
</dbReference>
<comment type="caution">
    <text evidence="3">The sequence shown here is derived from an EMBL/GenBank/DDBJ whole genome shotgun (WGS) entry which is preliminary data.</text>
</comment>
<evidence type="ECO:0000313" key="3">
    <source>
        <dbReference type="EMBL" id="PZF82576.1"/>
    </source>
</evidence>
<feature type="region of interest" description="Disordered" evidence="1">
    <location>
        <begin position="1"/>
        <end position="54"/>
    </location>
</feature>
<accession>A0A2W2C9V4</accession>